<dbReference type="SMART" id="SM00978">
    <property type="entry name" value="Tim44"/>
    <property type="match status" value="1"/>
</dbReference>
<feature type="signal peptide" evidence="3">
    <location>
        <begin position="1"/>
        <end position="23"/>
    </location>
</feature>
<keyword evidence="6" id="KW-1185">Reference proteome</keyword>
<dbReference type="Pfam" id="PF04280">
    <property type="entry name" value="Tim44"/>
    <property type="match status" value="1"/>
</dbReference>
<dbReference type="RefSeq" id="WP_289411142.1">
    <property type="nucleotide sequence ID" value="NZ_JAUCDY010000011.1"/>
</dbReference>
<name>A0ABT7SQH3_9GAMM</name>
<protein>
    <submittedName>
        <fullName evidence="5">TIM44-like domain-containing protein</fullName>
    </submittedName>
</protein>
<organism evidence="5 6">
    <name type="scientific">Thiopseudomonas acetoxidans</name>
    <dbReference type="NCBI Taxonomy" id="3041622"/>
    <lineage>
        <taxon>Bacteria</taxon>
        <taxon>Pseudomonadati</taxon>
        <taxon>Pseudomonadota</taxon>
        <taxon>Gammaproteobacteria</taxon>
        <taxon>Pseudomonadales</taxon>
        <taxon>Pseudomonadaceae</taxon>
        <taxon>Thiopseudomonas</taxon>
    </lineage>
</organism>
<feature type="chain" id="PRO_5047177776" evidence="3">
    <location>
        <begin position="24"/>
        <end position="280"/>
    </location>
</feature>
<comment type="caution">
    <text evidence="5">The sequence shown here is derived from an EMBL/GenBank/DDBJ whole genome shotgun (WGS) entry which is preliminary data.</text>
</comment>
<proteinExistence type="predicted"/>
<evidence type="ECO:0000256" key="1">
    <source>
        <dbReference type="SAM" id="MobiDB-lite"/>
    </source>
</evidence>
<evidence type="ECO:0000256" key="3">
    <source>
        <dbReference type="SAM" id="SignalP"/>
    </source>
</evidence>
<evidence type="ECO:0000259" key="4">
    <source>
        <dbReference type="SMART" id="SM00978"/>
    </source>
</evidence>
<feature type="transmembrane region" description="Helical" evidence="2">
    <location>
        <begin position="96"/>
        <end position="116"/>
    </location>
</feature>
<feature type="compositionally biased region" description="Low complexity" evidence="1">
    <location>
        <begin position="42"/>
        <end position="68"/>
    </location>
</feature>
<keyword evidence="2" id="KW-0812">Transmembrane</keyword>
<dbReference type="PANTHER" id="PTHR41542:SF1">
    <property type="entry name" value="BLL5807 PROTEIN"/>
    <property type="match status" value="1"/>
</dbReference>
<dbReference type="Proteomes" id="UP001241056">
    <property type="component" value="Unassembled WGS sequence"/>
</dbReference>
<dbReference type="InterPro" id="IPR007379">
    <property type="entry name" value="Tim44-like_dom"/>
</dbReference>
<dbReference type="EMBL" id="JAUCDY010000011">
    <property type="protein sequence ID" value="MDM7858436.1"/>
    <property type="molecule type" value="Genomic_DNA"/>
</dbReference>
<keyword evidence="2" id="KW-1133">Transmembrane helix</keyword>
<keyword evidence="3" id="KW-0732">Signal</keyword>
<feature type="region of interest" description="Disordered" evidence="1">
    <location>
        <begin position="123"/>
        <end position="153"/>
    </location>
</feature>
<dbReference type="PANTHER" id="PTHR41542">
    <property type="entry name" value="BLL5807 PROTEIN"/>
    <property type="match status" value="1"/>
</dbReference>
<dbReference type="InterPro" id="IPR032710">
    <property type="entry name" value="NTF2-like_dom_sf"/>
</dbReference>
<dbReference type="SUPFAM" id="SSF54427">
    <property type="entry name" value="NTF2-like"/>
    <property type="match status" value="1"/>
</dbReference>
<sequence>MQRFLTLALALFIGLSFSFDAEARRFGGGKSWGAPAKHRPAQQRQQQQQQQQQPKQQPGQKGPAAAGKMGWMGPLAGLAAGGLLASMFFGDGFEGIQMFDMLILAAIAFFLFRFIASRRQPSMQTAGAGPQPMQREMPNNLFGSSNAQPQQQPVMQAPSWFNQQRFVEQAREHFMQLQQLWDANDFSQIAAYLTPEMRTFLEKERASLGDGFQSTYIEQLEVQLDGIEELEDYTVATLSFTGVAKTSRFDQGEPFHESWRMERAHGDNESWLIAGIQQNN</sequence>
<reference evidence="5 6" key="1">
    <citation type="submission" date="2023-06" db="EMBL/GenBank/DDBJ databases">
        <title>Thiopseudomonas sp. CY1220 draft genome sequence.</title>
        <authorList>
            <person name="Zhao G."/>
            <person name="An M."/>
        </authorList>
    </citation>
    <scope>NUCLEOTIDE SEQUENCE [LARGE SCALE GENOMIC DNA]</scope>
    <source>
        <strain evidence="5 6">CY1220</strain>
    </source>
</reference>
<feature type="region of interest" description="Disordered" evidence="1">
    <location>
        <begin position="29"/>
        <end position="68"/>
    </location>
</feature>
<gene>
    <name evidence="5" type="ORF">QEZ41_09145</name>
</gene>
<accession>A0ABT7SQH3</accession>
<keyword evidence="2" id="KW-0472">Membrane</keyword>
<evidence type="ECO:0000313" key="5">
    <source>
        <dbReference type="EMBL" id="MDM7858436.1"/>
    </source>
</evidence>
<feature type="domain" description="Tim44-like" evidence="4">
    <location>
        <begin position="147"/>
        <end position="278"/>
    </location>
</feature>
<evidence type="ECO:0000256" key="2">
    <source>
        <dbReference type="SAM" id="Phobius"/>
    </source>
</evidence>
<feature type="transmembrane region" description="Helical" evidence="2">
    <location>
        <begin position="71"/>
        <end position="89"/>
    </location>
</feature>
<evidence type="ECO:0000313" key="6">
    <source>
        <dbReference type="Proteomes" id="UP001241056"/>
    </source>
</evidence>